<dbReference type="Pfam" id="PF01266">
    <property type="entry name" value="DAO"/>
    <property type="match status" value="1"/>
</dbReference>
<dbReference type="PANTHER" id="PTHR13847">
    <property type="entry name" value="SARCOSINE DEHYDROGENASE-RELATED"/>
    <property type="match status" value="1"/>
</dbReference>
<name>A0ABT4VYT9_9RHOB</name>
<dbReference type="InterPro" id="IPR036188">
    <property type="entry name" value="FAD/NAD-bd_sf"/>
</dbReference>
<dbReference type="RefSeq" id="WP_271053122.1">
    <property type="nucleotide sequence ID" value="NZ_JAQIIO010000002.1"/>
</dbReference>
<dbReference type="PANTHER" id="PTHR13847:SF287">
    <property type="entry name" value="FAD-DEPENDENT OXIDOREDUCTASE DOMAIN-CONTAINING PROTEIN 1"/>
    <property type="match status" value="1"/>
</dbReference>
<organism evidence="3 4">
    <name type="scientific">Aliiroseovarius salicola</name>
    <dbReference type="NCBI Taxonomy" id="3009082"/>
    <lineage>
        <taxon>Bacteria</taxon>
        <taxon>Pseudomonadati</taxon>
        <taxon>Pseudomonadota</taxon>
        <taxon>Alphaproteobacteria</taxon>
        <taxon>Rhodobacterales</taxon>
        <taxon>Paracoccaceae</taxon>
        <taxon>Aliiroseovarius</taxon>
    </lineage>
</organism>
<evidence type="ECO:0000313" key="3">
    <source>
        <dbReference type="EMBL" id="MDA5093428.1"/>
    </source>
</evidence>
<comment type="caution">
    <text evidence="3">The sequence shown here is derived from an EMBL/GenBank/DDBJ whole genome shotgun (WGS) entry which is preliminary data.</text>
</comment>
<dbReference type="Gene3D" id="3.50.50.60">
    <property type="entry name" value="FAD/NAD(P)-binding domain"/>
    <property type="match status" value="1"/>
</dbReference>
<gene>
    <name evidence="3" type="ORF">O2N63_04935</name>
</gene>
<reference evidence="3 4" key="1">
    <citation type="submission" date="2023-01" db="EMBL/GenBank/DDBJ databases">
        <authorList>
            <person name="Yoon J.-W."/>
        </authorList>
    </citation>
    <scope>NUCLEOTIDE SEQUENCE [LARGE SCALE GENOMIC DNA]</scope>
    <source>
        <strain evidence="3 4">KMU-50</strain>
    </source>
</reference>
<evidence type="ECO:0000256" key="1">
    <source>
        <dbReference type="ARBA" id="ARBA00023002"/>
    </source>
</evidence>
<proteinExistence type="predicted"/>
<dbReference type="InterPro" id="IPR006076">
    <property type="entry name" value="FAD-dep_OxRdtase"/>
</dbReference>
<keyword evidence="1" id="KW-0560">Oxidoreductase</keyword>
<evidence type="ECO:0000259" key="2">
    <source>
        <dbReference type="Pfam" id="PF01266"/>
    </source>
</evidence>
<dbReference type="SUPFAM" id="SSF51905">
    <property type="entry name" value="FAD/NAD(P)-binding domain"/>
    <property type="match status" value="1"/>
</dbReference>
<dbReference type="Proteomes" id="UP001528040">
    <property type="component" value="Unassembled WGS sequence"/>
</dbReference>
<accession>A0ABT4VYT9</accession>
<protein>
    <submittedName>
        <fullName evidence="3">FAD-dependent oxidoreductase</fullName>
    </submittedName>
</protein>
<feature type="domain" description="FAD dependent oxidoreductase" evidence="2">
    <location>
        <begin position="3"/>
        <end position="333"/>
    </location>
</feature>
<dbReference type="EMBL" id="JAQIIO010000002">
    <property type="protein sequence ID" value="MDA5093428.1"/>
    <property type="molecule type" value="Genomic_DNA"/>
</dbReference>
<dbReference type="Gene3D" id="3.30.9.10">
    <property type="entry name" value="D-Amino Acid Oxidase, subunit A, domain 2"/>
    <property type="match status" value="1"/>
</dbReference>
<keyword evidence="4" id="KW-1185">Reference proteome</keyword>
<evidence type="ECO:0000313" key="4">
    <source>
        <dbReference type="Proteomes" id="UP001528040"/>
    </source>
</evidence>
<sequence>MYDFIVIGGGIAGISAGARLSELGRVLVLEAENALAYHASGRSAAMFEQNYGAPRVIELNRASYDFHANANGGVLSSRGLMLIGGIGQEEALAHDLAQMNLPRITTEEALELVPILNPEAMVGVGYHPDAWDIDTDLLLMNFAREIRQNGDVKTSAKVTDITRTSTGWQVTAGDVFEGRQLVNAAGPWADEIAKLAGIAPIGLQPYRRSMARIPAPGIHDISNWPMFMGAAESWYAKPDAGALIVSPEEEDPVPPQDAWADDMVLAEGLARYEEQVTEPVTRMIANWAGLRTFAPDRNLVLGPAPQDYTFIWCAGQGGYGFQTSPAASQLLADVVAGRTTTLGPDAVADLSPNRFA</sequence>